<feature type="transmembrane region" description="Helical" evidence="6">
    <location>
        <begin position="375"/>
        <end position="398"/>
    </location>
</feature>
<dbReference type="NCBIfam" id="TIGR00885">
    <property type="entry name" value="fucP"/>
    <property type="match status" value="1"/>
</dbReference>
<dbReference type="Proteomes" id="UP000630952">
    <property type="component" value="Unassembled WGS sequence"/>
</dbReference>
<dbReference type="Gene3D" id="1.20.1250.20">
    <property type="entry name" value="MFS general substrate transporter like domains"/>
    <property type="match status" value="2"/>
</dbReference>
<organism evidence="7 8">
    <name type="scientific">Gluconobacter cerevisiae</name>
    <dbReference type="NCBI Taxonomy" id="1379734"/>
    <lineage>
        <taxon>Bacteria</taxon>
        <taxon>Pseudomonadati</taxon>
        <taxon>Pseudomonadota</taxon>
        <taxon>Alphaproteobacteria</taxon>
        <taxon>Acetobacterales</taxon>
        <taxon>Acetobacteraceae</taxon>
        <taxon>Gluconobacter</taxon>
    </lineage>
</organism>
<feature type="transmembrane region" description="Helical" evidence="6">
    <location>
        <begin position="321"/>
        <end position="338"/>
    </location>
</feature>
<reference evidence="8" key="1">
    <citation type="submission" date="2020-04" db="EMBL/GenBank/DDBJ databases">
        <title>Description of novel Gluconacetobacter.</title>
        <authorList>
            <person name="Sombolestani A."/>
        </authorList>
    </citation>
    <scope>NUCLEOTIDE SEQUENCE [LARGE SCALE GENOMIC DNA]</scope>
    <source>
        <strain evidence="8">LMG 27748</strain>
    </source>
</reference>
<name>A0ABR9YEC5_9PROT</name>
<keyword evidence="8" id="KW-1185">Reference proteome</keyword>
<evidence type="ECO:0000313" key="8">
    <source>
        <dbReference type="Proteomes" id="UP000630952"/>
    </source>
</evidence>
<reference evidence="7 8" key="2">
    <citation type="submission" date="2020-11" db="EMBL/GenBank/DDBJ databases">
        <title>Description of novel Gluconobacter species.</title>
        <authorList>
            <person name="Cleenwerck I."/>
            <person name="Cnockaert M."/>
            <person name="Borremans W."/>
            <person name="Wieme A.D."/>
            <person name="De Vuyst L."/>
            <person name="Vandamme P."/>
        </authorList>
    </citation>
    <scope>NUCLEOTIDE SEQUENCE [LARGE SCALE GENOMIC DNA]</scope>
    <source>
        <strain evidence="7 8">LMG 27748</strain>
    </source>
</reference>
<feature type="transmembrane region" description="Helical" evidence="6">
    <location>
        <begin position="113"/>
        <end position="130"/>
    </location>
</feature>
<dbReference type="InterPro" id="IPR036259">
    <property type="entry name" value="MFS_trans_sf"/>
</dbReference>
<feature type="transmembrane region" description="Helical" evidence="6">
    <location>
        <begin position="291"/>
        <end position="309"/>
    </location>
</feature>
<dbReference type="PANTHER" id="PTHR43702:SF11">
    <property type="entry name" value="L-FUCOSE-PROTON SYMPORTER"/>
    <property type="match status" value="1"/>
</dbReference>
<dbReference type="EMBL" id="JABCQO010000006">
    <property type="protein sequence ID" value="MBF0876858.1"/>
    <property type="molecule type" value="Genomic_DNA"/>
</dbReference>
<keyword evidence="4 6" id="KW-1133">Transmembrane helix</keyword>
<dbReference type="InterPro" id="IPR050375">
    <property type="entry name" value="MFS_TsgA-like"/>
</dbReference>
<dbReference type="InterPro" id="IPR005275">
    <property type="entry name" value="Lfuc_symporter_FucP"/>
</dbReference>
<evidence type="ECO:0000313" key="7">
    <source>
        <dbReference type="EMBL" id="MBF0876858.1"/>
    </source>
</evidence>
<keyword evidence="5 6" id="KW-0472">Membrane</keyword>
<dbReference type="SUPFAM" id="SSF103473">
    <property type="entry name" value="MFS general substrate transporter"/>
    <property type="match status" value="1"/>
</dbReference>
<feature type="transmembrane region" description="Helical" evidence="6">
    <location>
        <begin position="151"/>
        <end position="174"/>
    </location>
</feature>
<gene>
    <name evidence="7" type="primary">fucP</name>
    <name evidence="7" type="ORF">HKD21_08350</name>
</gene>
<dbReference type="PANTHER" id="PTHR43702">
    <property type="entry name" value="L-FUCOSE-PROTON SYMPORTER"/>
    <property type="match status" value="1"/>
</dbReference>
<evidence type="ECO:0000256" key="2">
    <source>
        <dbReference type="ARBA" id="ARBA00022475"/>
    </source>
</evidence>
<feature type="transmembrane region" description="Helical" evidence="6">
    <location>
        <begin position="255"/>
        <end position="279"/>
    </location>
</feature>
<keyword evidence="3 6" id="KW-0812">Transmembrane</keyword>
<feature type="transmembrane region" description="Helical" evidence="6">
    <location>
        <begin position="207"/>
        <end position="228"/>
    </location>
</feature>
<evidence type="ECO:0000256" key="1">
    <source>
        <dbReference type="ARBA" id="ARBA00004429"/>
    </source>
</evidence>
<feature type="transmembrane region" description="Helical" evidence="6">
    <location>
        <begin position="60"/>
        <end position="81"/>
    </location>
</feature>
<proteinExistence type="predicted"/>
<dbReference type="CDD" id="cd17394">
    <property type="entry name" value="MFS_FucP_like"/>
    <property type="match status" value="1"/>
</dbReference>
<dbReference type="RefSeq" id="WP_194255249.1">
    <property type="nucleotide sequence ID" value="NZ_JABCQO010000006.1"/>
</dbReference>
<sequence>MAKSDPIVQLPDGFYLNRTPLLAFGLLCCLFSLWGCAMSLNDVLIGQFRKAFMLSDFQSALVQFSFYISYFVLGIPAGMIIKKFSYKWSIQLGLFLYLIGCCLFFPAAYFATYQIFFVALFVVAAGLVFIETAADTYCTLLGPPGRGTHRLNFASAFQPIGAILGASMGAYLIFKENDLSREQLSAMPVAQAWQHQLVMIHATLEPYVYILGVLLVVMIAIGVTRYPACKGRDQQRSYELDTAGALKRLFANKRFVLGILTQFLYVGAQVGVWSFIIRLSMRLGHINERQASVYLIASFCAFFVGKLVANFFMRHARPARVLLVYSLLCIIALGYAVMVHDFTAVYAAILVSGLLGPCWPTIYGLTVDELGHDRAYGGSILVMSISGGGILPLLQGYISDSTGGNMQLAYVVPMGCFFMIAIFAAYCIRNTNEAENHTDVNSVFQTID</sequence>
<comment type="caution">
    <text evidence="7">The sequence shown here is derived from an EMBL/GenBank/DDBJ whole genome shotgun (WGS) entry which is preliminary data.</text>
</comment>
<feature type="transmembrane region" description="Helical" evidence="6">
    <location>
        <begin position="88"/>
        <end position="107"/>
    </location>
</feature>
<evidence type="ECO:0000256" key="4">
    <source>
        <dbReference type="ARBA" id="ARBA00022989"/>
    </source>
</evidence>
<accession>A0ABR9YEC5</accession>
<feature type="transmembrane region" description="Helical" evidence="6">
    <location>
        <begin position="344"/>
        <end position="363"/>
    </location>
</feature>
<keyword evidence="2" id="KW-1003">Cell membrane</keyword>
<dbReference type="InterPro" id="IPR011701">
    <property type="entry name" value="MFS"/>
</dbReference>
<evidence type="ECO:0000256" key="6">
    <source>
        <dbReference type="SAM" id="Phobius"/>
    </source>
</evidence>
<feature type="transmembrane region" description="Helical" evidence="6">
    <location>
        <begin position="410"/>
        <end position="428"/>
    </location>
</feature>
<evidence type="ECO:0000256" key="5">
    <source>
        <dbReference type="ARBA" id="ARBA00023136"/>
    </source>
</evidence>
<dbReference type="Pfam" id="PF07690">
    <property type="entry name" value="MFS_1"/>
    <property type="match status" value="1"/>
</dbReference>
<comment type="subcellular location">
    <subcellularLocation>
        <location evidence="1">Cell inner membrane</location>
        <topology evidence="1">Multi-pass membrane protein</topology>
    </subcellularLocation>
</comment>
<protein>
    <submittedName>
        <fullName evidence="7">L-fucose:H+ symporter permease</fullName>
    </submittedName>
</protein>
<feature type="transmembrane region" description="Helical" evidence="6">
    <location>
        <begin position="21"/>
        <end position="40"/>
    </location>
</feature>
<evidence type="ECO:0000256" key="3">
    <source>
        <dbReference type="ARBA" id="ARBA00022692"/>
    </source>
</evidence>